<dbReference type="PANTHER" id="PTHR22796">
    <property type="entry name" value="URG4-RELATED"/>
    <property type="match status" value="1"/>
</dbReference>
<comment type="caution">
    <text evidence="1">The sequence shown here is derived from an EMBL/GenBank/DDBJ whole genome shotgun (WGS) entry which is preliminary data.</text>
</comment>
<dbReference type="AlphaFoldDB" id="A0A8S1RA92"/>
<dbReference type="EMBL" id="CAJJDN010000152">
    <property type="protein sequence ID" value="CAD8124657.1"/>
    <property type="molecule type" value="Genomic_DNA"/>
</dbReference>
<organism evidence="1 2">
    <name type="scientific">Paramecium sonneborni</name>
    <dbReference type="NCBI Taxonomy" id="65129"/>
    <lineage>
        <taxon>Eukaryota</taxon>
        <taxon>Sar</taxon>
        <taxon>Alveolata</taxon>
        <taxon>Ciliophora</taxon>
        <taxon>Intramacronucleata</taxon>
        <taxon>Oligohymenophorea</taxon>
        <taxon>Peniculida</taxon>
        <taxon>Parameciidae</taxon>
        <taxon>Paramecium</taxon>
    </lineage>
</organism>
<evidence type="ECO:0000313" key="1">
    <source>
        <dbReference type="EMBL" id="CAD8124657.1"/>
    </source>
</evidence>
<dbReference type="Proteomes" id="UP000692954">
    <property type="component" value="Unassembled WGS sequence"/>
</dbReference>
<keyword evidence="2" id="KW-1185">Reference proteome</keyword>
<dbReference type="OrthoDB" id="3214109at2759"/>
<evidence type="ECO:0000313" key="2">
    <source>
        <dbReference type="Proteomes" id="UP000692954"/>
    </source>
</evidence>
<accession>A0A8S1RA92</accession>
<name>A0A8S1RA92_9CILI</name>
<proteinExistence type="predicted"/>
<sequence>MKKFLILLRSLIENQIRITANYIQILSFIVINSVNGSIEITLLYSIITDYAQDFQLDKINFNYKNIQQSYNDLNDSQIIQNKGYFGELKNIEREIQNELKKEVDLREFLKQSEKGNLIVIKFQNTILYCLILPTKFFTKRPIYEKSIEIVLFRILHDFTDNIKLCLDEEVFTDWYTGDIVPFSAQLLERDDYDFAEANNKDRENYKCQYQPFEDDISKCQIIKSQSQLPQVYIIEKLEINKIEQLLSTYNTFTESLMIQIITTQNNNVIPLINTFEKQHQVDKLKYVLNELSQKLQKEITHFRENLIQDISKELKSWYHFFNPKEQQAKQIVTQTFQTVKLPKDKNQPLYFQLNQEKQKLNKLFQIHLQNIYNKTKEIQSMFENQIKQLFQELCQQTRYLVKKIDFKVFRINENIDERILNIWPFFDNQYVNLDSSFIKNQSLEFQIKEIFSTNKKATIFIVYTQTMAYILYWQFQAPQVKMIRQQDIKEMKQSVYYYDYNLGYLYVFNHRNKFGNQFSIDQVAYINVCKKFIVLAKNNQIYIQAEKEQKFNVLKCLQETENKIRETEFTPSMNTNQNYRQLLTCASGKYFYLANYSCCDRYDITGKKLQTIPIVGVIQIFSDSSDVIIFDSFNQQSLQKQKNIQVISNLIQQKTFHKQQNDKKQIVGNPALDIVKGSFIKFGPNAQFLYKQKQRNINLYVEPHRYNQMEQYINNLNLNIVNLSNKEINSSECDCNQIMNIIFSRVPLQLCTIENGILIALNDHFE</sequence>
<protein>
    <submittedName>
        <fullName evidence="1">Uncharacterized protein</fullName>
    </submittedName>
</protein>
<dbReference type="PANTHER" id="PTHR22796:SF1">
    <property type="entry name" value="VWFA DOMAIN-CONTAINING PROTEIN"/>
    <property type="match status" value="1"/>
</dbReference>
<reference evidence="1" key="1">
    <citation type="submission" date="2021-01" db="EMBL/GenBank/DDBJ databases">
        <authorList>
            <consortium name="Genoscope - CEA"/>
            <person name="William W."/>
        </authorList>
    </citation>
    <scope>NUCLEOTIDE SEQUENCE</scope>
</reference>
<gene>
    <name evidence="1" type="ORF">PSON_ATCC_30995.1.T1520122</name>
</gene>